<dbReference type="RefSeq" id="WP_124709629.1">
    <property type="nucleotide sequence ID" value="NZ_CP033972.1"/>
</dbReference>
<dbReference type="EMBL" id="CP033972">
    <property type="protein sequence ID" value="AZG47231.1"/>
    <property type="molecule type" value="Genomic_DNA"/>
</dbReference>
<proteinExistence type="predicted"/>
<evidence type="ECO:0000313" key="4">
    <source>
        <dbReference type="Proteomes" id="UP000271469"/>
    </source>
</evidence>
<evidence type="ECO:0008006" key="5">
    <source>
        <dbReference type="Google" id="ProtNLM"/>
    </source>
</evidence>
<evidence type="ECO:0000256" key="1">
    <source>
        <dbReference type="ARBA" id="ARBA00022603"/>
    </source>
</evidence>
<dbReference type="Gene3D" id="3.40.50.150">
    <property type="entry name" value="Vaccinia Virus protein VP39"/>
    <property type="match status" value="1"/>
</dbReference>
<dbReference type="GO" id="GO:0008168">
    <property type="term" value="F:methyltransferase activity"/>
    <property type="evidence" value="ECO:0007669"/>
    <property type="project" value="UniProtKB-KW"/>
</dbReference>
<dbReference type="PANTHER" id="PTHR43619:SF2">
    <property type="entry name" value="S-ADENOSYL-L-METHIONINE-DEPENDENT METHYLTRANSFERASES SUPERFAMILY PROTEIN"/>
    <property type="match status" value="1"/>
</dbReference>
<dbReference type="GO" id="GO:0032259">
    <property type="term" value="P:methylation"/>
    <property type="evidence" value="ECO:0007669"/>
    <property type="project" value="UniProtKB-KW"/>
</dbReference>
<gene>
    <name evidence="3" type="ORF">D7316_03839</name>
</gene>
<organism evidence="3 4">
    <name type="scientific">Gordonia insulae</name>
    <dbReference type="NCBI Taxonomy" id="2420509"/>
    <lineage>
        <taxon>Bacteria</taxon>
        <taxon>Bacillati</taxon>
        <taxon>Actinomycetota</taxon>
        <taxon>Actinomycetes</taxon>
        <taxon>Mycobacteriales</taxon>
        <taxon>Gordoniaceae</taxon>
        <taxon>Gordonia</taxon>
    </lineage>
</organism>
<evidence type="ECO:0000256" key="2">
    <source>
        <dbReference type="ARBA" id="ARBA00022679"/>
    </source>
</evidence>
<name>A0A3G8JQ56_9ACTN</name>
<evidence type="ECO:0000313" key="3">
    <source>
        <dbReference type="EMBL" id="AZG47231.1"/>
    </source>
</evidence>
<dbReference type="KEGG" id="gom:D7316_03839"/>
<dbReference type="InterPro" id="IPR029063">
    <property type="entry name" value="SAM-dependent_MTases_sf"/>
</dbReference>
<dbReference type="InterPro" id="IPR016874">
    <property type="entry name" value="TcmP-like"/>
</dbReference>
<dbReference type="SUPFAM" id="SSF53335">
    <property type="entry name" value="S-adenosyl-L-methionine-dependent methyltransferases"/>
    <property type="match status" value="1"/>
</dbReference>
<dbReference type="OrthoDB" id="9800233at2"/>
<keyword evidence="2" id="KW-0808">Transferase</keyword>
<dbReference type="PIRSF" id="PIRSF028177">
    <property type="entry name" value="Polyketide_synth_Omtfrase_TcmP"/>
    <property type="match status" value="1"/>
</dbReference>
<keyword evidence="4" id="KW-1185">Reference proteome</keyword>
<sequence length="273" mass="31085">MGEPVSLGEVQETLLIPLYGRARDAGDTRSILGDDMAVKLVEEIDYDFAKFTGPSLGGAVLRASIFDQYVRDFLDEHPDGTVVDLGCGLSTRFDRLDNGRVRWFDLDVDDTMALRRKFFEDTTRYTMIAGSLFSTEWYEQVRERSGPVFLLSEAVLLYFPPEEVNAVLGQLAQAFPSTPLAFDTGGPIMMNNQDRNPDFRQVPARMKWVCEDPRTLEQFGLALVESRTFASPQREVASRWPAKHRYGMRALSWFPPVRTYKLNLFRTEMSEPS</sequence>
<dbReference type="InterPro" id="IPR007213">
    <property type="entry name" value="Ppm1/Ppm2/Tcmp"/>
</dbReference>
<dbReference type="AlphaFoldDB" id="A0A3G8JQ56"/>
<dbReference type="Proteomes" id="UP000271469">
    <property type="component" value="Chromosome"/>
</dbReference>
<keyword evidence="1" id="KW-0489">Methyltransferase</keyword>
<reference evidence="3 4" key="1">
    <citation type="submission" date="2018-11" db="EMBL/GenBank/DDBJ databases">
        <title>Gordonia insulae sp. nov., isolated from an island soil.</title>
        <authorList>
            <person name="Kim Y.S."/>
            <person name="Kim S.B."/>
        </authorList>
    </citation>
    <scope>NUCLEOTIDE SEQUENCE [LARGE SCALE GENOMIC DNA]</scope>
    <source>
        <strain evidence="3 4">MMS17-SY073</strain>
    </source>
</reference>
<protein>
    <recommendedName>
        <fullName evidence="5">Class I SAM-dependent methyltransferase</fullName>
    </recommendedName>
</protein>
<accession>A0A3G8JQ56</accession>
<dbReference type="Pfam" id="PF04072">
    <property type="entry name" value="LCM"/>
    <property type="match status" value="1"/>
</dbReference>
<dbReference type="PANTHER" id="PTHR43619">
    <property type="entry name" value="S-ADENOSYL-L-METHIONINE-DEPENDENT METHYLTRANSFERASE YKTD-RELATED"/>
    <property type="match status" value="1"/>
</dbReference>